<reference evidence="4" key="1">
    <citation type="submission" date="2015-04" db="EMBL/GenBank/DDBJ databases">
        <authorList>
            <person name="Syromyatnikov M.Y."/>
            <person name="Popov V.N."/>
        </authorList>
    </citation>
    <scope>NUCLEOTIDE SEQUENCE</scope>
    <source>
        <strain evidence="4">MO-1</strain>
    </source>
</reference>
<dbReference type="AlphaFoldDB" id="A0A1S7LH06"/>
<organism evidence="4">
    <name type="scientific">Magnetococcus massalia (strain MO-1)</name>
    <dbReference type="NCBI Taxonomy" id="451514"/>
    <lineage>
        <taxon>Bacteria</taxon>
        <taxon>Pseudomonadati</taxon>
        <taxon>Pseudomonadota</taxon>
        <taxon>Magnetococcia</taxon>
        <taxon>Magnetococcales</taxon>
        <taxon>Magnetococcaceae</taxon>
        <taxon>Magnetococcus</taxon>
    </lineage>
</organism>
<dbReference type="Gene3D" id="2.40.50.100">
    <property type="match status" value="1"/>
</dbReference>
<feature type="coiled-coil region" evidence="1">
    <location>
        <begin position="97"/>
        <end position="141"/>
    </location>
</feature>
<gene>
    <name evidence="4" type="ORF">MAGMO_2069</name>
</gene>
<name>A0A1S7LH06_MAGMO</name>
<dbReference type="InterPro" id="IPR058624">
    <property type="entry name" value="MdtA-like_HH"/>
</dbReference>
<sequence length="181" mass="19365">MKPLFSPSSRFSLAWVALLLAALPIHSVQAGEDDGQFPLAFPVAGVVKMVLAKQGASVRTGEVLAQLDGKIYQTQRQAALMALKSAGLKLKFAQGNYKRVKQMYDDLNTSAEDLEVAELGVVQAEAALAAVQAKLAKAQWQLDHTTLRAPRAGRVAAVPGYAGLVVDPQSHIQPIVVLKRP</sequence>
<evidence type="ECO:0000313" key="4">
    <source>
        <dbReference type="EMBL" id="CRH06242.1"/>
    </source>
</evidence>
<dbReference type="Gene3D" id="1.10.287.470">
    <property type="entry name" value="Helix hairpin bin"/>
    <property type="match status" value="1"/>
</dbReference>
<dbReference type="GO" id="GO:1990281">
    <property type="term" value="C:efflux pump complex"/>
    <property type="evidence" value="ECO:0007669"/>
    <property type="project" value="TreeGrafter"/>
</dbReference>
<dbReference type="PANTHER" id="PTHR30469:SF15">
    <property type="entry name" value="HLYD FAMILY OF SECRETION PROTEINS"/>
    <property type="match status" value="1"/>
</dbReference>
<accession>A0A1S7LH06</accession>
<evidence type="ECO:0000259" key="3">
    <source>
        <dbReference type="Pfam" id="PF25876"/>
    </source>
</evidence>
<dbReference type="Pfam" id="PF25876">
    <property type="entry name" value="HH_MFP_RND"/>
    <property type="match status" value="1"/>
</dbReference>
<feature type="signal peptide" evidence="2">
    <location>
        <begin position="1"/>
        <end position="30"/>
    </location>
</feature>
<keyword evidence="1" id="KW-0175">Coiled coil</keyword>
<evidence type="ECO:0000256" key="2">
    <source>
        <dbReference type="SAM" id="SignalP"/>
    </source>
</evidence>
<keyword evidence="2" id="KW-0732">Signal</keyword>
<protein>
    <submittedName>
        <fullName evidence="4">Putative RND multidrug efflux protein</fullName>
    </submittedName>
</protein>
<dbReference type="PANTHER" id="PTHR30469">
    <property type="entry name" value="MULTIDRUG RESISTANCE PROTEIN MDTA"/>
    <property type="match status" value="1"/>
</dbReference>
<proteinExistence type="predicted"/>
<dbReference type="SUPFAM" id="SSF111369">
    <property type="entry name" value="HlyD-like secretion proteins"/>
    <property type="match status" value="1"/>
</dbReference>
<feature type="chain" id="PRO_5012661655" evidence="2">
    <location>
        <begin position="31"/>
        <end position="181"/>
    </location>
</feature>
<evidence type="ECO:0000256" key="1">
    <source>
        <dbReference type="SAM" id="Coils"/>
    </source>
</evidence>
<feature type="domain" description="Multidrug resistance protein MdtA-like alpha-helical hairpin" evidence="3">
    <location>
        <begin position="85"/>
        <end position="145"/>
    </location>
</feature>
<dbReference type="EMBL" id="LO017727">
    <property type="protein sequence ID" value="CRH06242.1"/>
    <property type="molecule type" value="Genomic_DNA"/>
</dbReference>
<dbReference type="GO" id="GO:0015562">
    <property type="term" value="F:efflux transmembrane transporter activity"/>
    <property type="evidence" value="ECO:0007669"/>
    <property type="project" value="TreeGrafter"/>
</dbReference>